<keyword evidence="4 6" id="KW-0456">Lyase</keyword>
<evidence type="ECO:0000313" key="6">
    <source>
        <dbReference type="EMBL" id="KAF5788579.1"/>
    </source>
</evidence>
<keyword evidence="2" id="KW-0210">Decarboxylase</keyword>
<sequence length="82" mass="9339">MGILLCILKRKHIGGVRSCYSQVKRIAENLTMNNQRDTSVEVRIGRIFNTYGPWMCLDDGHIVSNFVSHVIRKQPMTVYGDG</sequence>
<comment type="caution">
    <text evidence="6">The sequence shown here is derived from an EMBL/GenBank/DDBJ whole genome shotgun (WGS) entry which is preliminary data.</text>
</comment>
<evidence type="ECO:0000256" key="1">
    <source>
        <dbReference type="ARBA" id="ARBA00001911"/>
    </source>
</evidence>
<dbReference type="GO" id="GO:0070403">
    <property type="term" value="F:NAD+ binding"/>
    <property type="evidence" value="ECO:0007669"/>
    <property type="project" value="InterPro"/>
</dbReference>
<dbReference type="InterPro" id="IPR044516">
    <property type="entry name" value="UXS-like"/>
</dbReference>
<dbReference type="InterPro" id="IPR036291">
    <property type="entry name" value="NAD(P)-bd_dom_sf"/>
</dbReference>
<dbReference type="PANTHER" id="PTHR43078:SF22">
    <property type="entry name" value="UDP-GLUCURONIC ACID DECARBOXYLASE 1"/>
    <property type="match status" value="1"/>
</dbReference>
<evidence type="ECO:0000256" key="2">
    <source>
        <dbReference type="ARBA" id="ARBA00022793"/>
    </source>
</evidence>
<evidence type="ECO:0000256" key="4">
    <source>
        <dbReference type="ARBA" id="ARBA00023239"/>
    </source>
</evidence>
<dbReference type="SUPFAM" id="SSF51735">
    <property type="entry name" value="NAD(P)-binding Rossmann-fold domains"/>
    <property type="match status" value="1"/>
</dbReference>
<proteinExistence type="predicted"/>
<dbReference type="InterPro" id="IPR001509">
    <property type="entry name" value="Epimerase_deHydtase"/>
</dbReference>
<dbReference type="Gramene" id="mRNA:HanXRQr2_Chr10g0465521">
    <property type="protein sequence ID" value="mRNA:HanXRQr2_Chr10g0465521"/>
    <property type="gene ID" value="HanXRQr2_Chr10g0465521"/>
</dbReference>
<dbReference type="EMBL" id="MNCJ02000325">
    <property type="protein sequence ID" value="KAF5788579.1"/>
    <property type="molecule type" value="Genomic_DNA"/>
</dbReference>
<dbReference type="Gene3D" id="3.40.50.720">
    <property type="entry name" value="NAD(P)-binding Rossmann-like Domain"/>
    <property type="match status" value="1"/>
</dbReference>
<dbReference type="EC" id="4.1.1.35" evidence="6"/>
<dbReference type="AlphaFoldDB" id="A0A9K3I2G7"/>
<reference evidence="6" key="1">
    <citation type="journal article" date="2017" name="Nature">
        <title>The sunflower genome provides insights into oil metabolism, flowering and Asterid evolution.</title>
        <authorList>
            <person name="Badouin H."/>
            <person name="Gouzy J."/>
            <person name="Grassa C.J."/>
            <person name="Murat F."/>
            <person name="Staton S.E."/>
            <person name="Cottret L."/>
            <person name="Lelandais-Briere C."/>
            <person name="Owens G.L."/>
            <person name="Carrere S."/>
            <person name="Mayjonade B."/>
            <person name="Legrand L."/>
            <person name="Gill N."/>
            <person name="Kane N.C."/>
            <person name="Bowers J.E."/>
            <person name="Hubner S."/>
            <person name="Bellec A."/>
            <person name="Berard A."/>
            <person name="Berges H."/>
            <person name="Blanchet N."/>
            <person name="Boniface M.C."/>
            <person name="Brunel D."/>
            <person name="Catrice O."/>
            <person name="Chaidir N."/>
            <person name="Claudel C."/>
            <person name="Donnadieu C."/>
            <person name="Faraut T."/>
            <person name="Fievet G."/>
            <person name="Helmstetter N."/>
            <person name="King M."/>
            <person name="Knapp S.J."/>
            <person name="Lai Z."/>
            <person name="Le Paslier M.C."/>
            <person name="Lippi Y."/>
            <person name="Lorenzon L."/>
            <person name="Mandel J.R."/>
            <person name="Marage G."/>
            <person name="Marchand G."/>
            <person name="Marquand E."/>
            <person name="Bret-Mestries E."/>
            <person name="Morien E."/>
            <person name="Nambeesan S."/>
            <person name="Nguyen T."/>
            <person name="Pegot-Espagnet P."/>
            <person name="Pouilly N."/>
            <person name="Raftis F."/>
            <person name="Sallet E."/>
            <person name="Schiex T."/>
            <person name="Thomas J."/>
            <person name="Vandecasteele C."/>
            <person name="Vares D."/>
            <person name="Vear F."/>
            <person name="Vautrin S."/>
            <person name="Crespi M."/>
            <person name="Mangin B."/>
            <person name="Burke J.M."/>
            <person name="Salse J."/>
            <person name="Munos S."/>
            <person name="Vincourt P."/>
            <person name="Rieseberg L.H."/>
            <person name="Langlade N.B."/>
        </authorList>
    </citation>
    <scope>NUCLEOTIDE SEQUENCE</scope>
    <source>
        <tissue evidence="6">Leaves</tissue>
    </source>
</reference>
<dbReference type="Pfam" id="PF01370">
    <property type="entry name" value="Epimerase"/>
    <property type="match status" value="1"/>
</dbReference>
<keyword evidence="7" id="KW-1185">Reference proteome</keyword>
<feature type="domain" description="NAD-dependent epimerase/dehydratase" evidence="5">
    <location>
        <begin position="17"/>
        <end position="82"/>
    </location>
</feature>
<accession>A0A9K3I2G7</accession>
<reference evidence="6" key="2">
    <citation type="submission" date="2020-06" db="EMBL/GenBank/DDBJ databases">
        <title>Helianthus annuus Genome sequencing and assembly Release 2.</title>
        <authorList>
            <person name="Gouzy J."/>
            <person name="Langlade N."/>
            <person name="Munos S."/>
        </authorList>
    </citation>
    <scope>NUCLEOTIDE SEQUENCE</scope>
    <source>
        <tissue evidence="6">Leaves</tissue>
    </source>
</reference>
<dbReference type="GO" id="GO:0048040">
    <property type="term" value="F:UDP-glucuronate decarboxylase activity"/>
    <property type="evidence" value="ECO:0007669"/>
    <property type="project" value="UniProtKB-EC"/>
</dbReference>
<dbReference type="GO" id="GO:0042732">
    <property type="term" value="P:D-xylose metabolic process"/>
    <property type="evidence" value="ECO:0007669"/>
    <property type="project" value="InterPro"/>
</dbReference>
<protein>
    <submittedName>
        <fullName evidence="6">UDP-glucuronate decarboxylase</fullName>
        <ecNumber evidence="6">4.1.1.35</ecNumber>
    </submittedName>
</protein>
<dbReference type="PANTHER" id="PTHR43078">
    <property type="entry name" value="UDP-GLUCURONIC ACID DECARBOXYLASE-RELATED"/>
    <property type="match status" value="1"/>
</dbReference>
<evidence type="ECO:0000256" key="3">
    <source>
        <dbReference type="ARBA" id="ARBA00023027"/>
    </source>
</evidence>
<dbReference type="Proteomes" id="UP000215914">
    <property type="component" value="Unassembled WGS sequence"/>
</dbReference>
<keyword evidence="3" id="KW-0520">NAD</keyword>
<comment type="cofactor">
    <cofactor evidence="1">
        <name>NAD(+)</name>
        <dbReference type="ChEBI" id="CHEBI:57540"/>
    </cofactor>
</comment>
<evidence type="ECO:0000259" key="5">
    <source>
        <dbReference type="Pfam" id="PF01370"/>
    </source>
</evidence>
<gene>
    <name evidence="6" type="ORF">HanXRQr2_Chr10g0465521</name>
</gene>
<organism evidence="6 7">
    <name type="scientific">Helianthus annuus</name>
    <name type="common">Common sunflower</name>
    <dbReference type="NCBI Taxonomy" id="4232"/>
    <lineage>
        <taxon>Eukaryota</taxon>
        <taxon>Viridiplantae</taxon>
        <taxon>Streptophyta</taxon>
        <taxon>Embryophyta</taxon>
        <taxon>Tracheophyta</taxon>
        <taxon>Spermatophyta</taxon>
        <taxon>Magnoliopsida</taxon>
        <taxon>eudicotyledons</taxon>
        <taxon>Gunneridae</taxon>
        <taxon>Pentapetalae</taxon>
        <taxon>asterids</taxon>
        <taxon>campanulids</taxon>
        <taxon>Asterales</taxon>
        <taxon>Asteraceae</taxon>
        <taxon>Asteroideae</taxon>
        <taxon>Heliantheae alliance</taxon>
        <taxon>Heliantheae</taxon>
        <taxon>Helianthus</taxon>
    </lineage>
</organism>
<name>A0A9K3I2G7_HELAN</name>
<evidence type="ECO:0000313" key="7">
    <source>
        <dbReference type="Proteomes" id="UP000215914"/>
    </source>
</evidence>